<comment type="caution">
    <text evidence="2">The sequence shown here is derived from an EMBL/GenBank/DDBJ whole genome shotgun (WGS) entry which is preliminary data.</text>
</comment>
<sequence length="61" mass="6585">MDSKEPPRRLLLGGDALGLALESGEERLAEARQWAEVSRSTDYPDASASAAAKPVEMTRNI</sequence>
<feature type="region of interest" description="Disordered" evidence="1">
    <location>
        <begin position="39"/>
        <end position="61"/>
    </location>
</feature>
<evidence type="ECO:0000313" key="3">
    <source>
        <dbReference type="Proteomes" id="UP001596203"/>
    </source>
</evidence>
<reference evidence="3" key="1">
    <citation type="journal article" date="2019" name="Int. J. Syst. Evol. Microbiol.">
        <title>The Global Catalogue of Microorganisms (GCM) 10K type strain sequencing project: providing services to taxonomists for standard genome sequencing and annotation.</title>
        <authorList>
            <consortium name="The Broad Institute Genomics Platform"/>
            <consortium name="The Broad Institute Genome Sequencing Center for Infectious Disease"/>
            <person name="Wu L."/>
            <person name="Ma J."/>
        </authorList>
    </citation>
    <scope>NUCLEOTIDE SEQUENCE [LARGE SCALE GENOMIC DNA]</scope>
    <source>
        <strain evidence="3">ZS-35-S2</strain>
    </source>
</reference>
<keyword evidence="3" id="KW-1185">Reference proteome</keyword>
<gene>
    <name evidence="2" type="ORF">ACFP2T_27050</name>
</gene>
<name>A0ABW1KG67_9ACTN</name>
<dbReference type="RefSeq" id="WP_377426290.1">
    <property type="nucleotide sequence ID" value="NZ_JBHSPR010000021.1"/>
</dbReference>
<protein>
    <submittedName>
        <fullName evidence="2">Uncharacterized protein</fullName>
    </submittedName>
</protein>
<organism evidence="2 3">
    <name type="scientific">Plantactinospora solaniradicis</name>
    <dbReference type="NCBI Taxonomy" id="1723736"/>
    <lineage>
        <taxon>Bacteria</taxon>
        <taxon>Bacillati</taxon>
        <taxon>Actinomycetota</taxon>
        <taxon>Actinomycetes</taxon>
        <taxon>Micromonosporales</taxon>
        <taxon>Micromonosporaceae</taxon>
        <taxon>Plantactinospora</taxon>
    </lineage>
</organism>
<evidence type="ECO:0000313" key="2">
    <source>
        <dbReference type="EMBL" id="MFC6019849.1"/>
    </source>
</evidence>
<dbReference type="EMBL" id="JBHSPR010000021">
    <property type="protein sequence ID" value="MFC6019849.1"/>
    <property type="molecule type" value="Genomic_DNA"/>
</dbReference>
<proteinExistence type="predicted"/>
<evidence type="ECO:0000256" key="1">
    <source>
        <dbReference type="SAM" id="MobiDB-lite"/>
    </source>
</evidence>
<dbReference type="Proteomes" id="UP001596203">
    <property type="component" value="Unassembled WGS sequence"/>
</dbReference>
<accession>A0ABW1KG67</accession>